<feature type="region of interest" description="Disordered" evidence="1">
    <location>
        <begin position="33"/>
        <end position="73"/>
    </location>
</feature>
<dbReference type="EMBL" id="AEYI02002235">
    <property type="protein sequence ID" value="KFG29069.1"/>
    <property type="molecule type" value="Genomic_DNA"/>
</dbReference>
<feature type="compositionally biased region" description="Low complexity" evidence="1">
    <location>
        <begin position="47"/>
        <end position="61"/>
    </location>
</feature>
<dbReference type="AlphaFoldDB" id="A0A086JAA1"/>
<dbReference type="OrthoDB" id="428643at2759"/>
<gene>
    <name evidence="2" type="ORF">TGP89_251885</name>
</gene>
<dbReference type="VEuPathDB" id="ToxoDB:TGP89_251885"/>
<feature type="region of interest" description="Disordered" evidence="1">
    <location>
        <begin position="184"/>
        <end position="215"/>
    </location>
</feature>
<evidence type="ECO:0000313" key="2">
    <source>
        <dbReference type="EMBL" id="KFG29069.1"/>
    </source>
</evidence>
<name>A0A086JAA1_TOXGO</name>
<reference evidence="2 3" key="1">
    <citation type="submission" date="2014-03" db="EMBL/GenBank/DDBJ databases">
        <authorList>
            <person name="Sibley D."/>
            <person name="Venepally P."/>
            <person name="Karamycheva S."/>
            <person name="Hadjithomas M."/>
            <person name="Khan A."/>
            <person name="Brunk B."/>
            <person name="Roos D."/>
            <person name="Caler E."/>
            <person name="Lorenzi H."/>
        </authorList>
    </citation>
    <scope>NUCLEOTIDE SEQUENCE [LARGE SCALE GENOMIC DNA]</scope>
    <source>
        <strain evidence="3">p89</strain>
    </source>
</reference>
<sequence>MAQLLPAVRSHAFVVLSRPLSSHRRNFTSAAISRNALERSAPPPPSSAASAPSSSCTAAPSGERERESDACFAQKDGEKTLPCPSLRRPYRDFLRACAKTFGEDFEARFHVTRQMTQMLRGNPFRLPTDRLIRELKDASDFVRFHIVQAQLNPDTGAYRATPTDDHIRKGDVIELSGYDAERMQKLPWLSRKPGDSLPPEPTRETSPRQSTEAKF</sequence>
<protein>
    <submittedName>
        <fullName evidence="2">Uncharacterized protein</fullName>
    </submittedName>
</protein>
<accession>A0A086JAA1</accession>
<dbReference type="Proteomes" id="UP000028828">
    <property type="component" value="Unassembled WGS sequence"/>
</dbReference>
<feature type="compositionally biased region" description="Basic and acidic residues" evidence="1">
    <location>
        <begin position="201"/>
        <end position="215"/>
    </location>
</feature>
<organism evidence="2 3">
    <name type="scientific">Toxoplasma gondii p89</name>
    <dbReference type="NCBI Taxonomy" id="943119"/>
    <lineage>
        <taxon>Eukaryota</taxon>
        <taxon>Sar</taxon>
        <taxon>Alveolata</taxon>
        <taxon>Apicomplexa</taxon>
        <taxon>Conoidasida</taxon>
        <taxon>Coccidia</taxon>
        <taxon>Eucoccidiorida</taxon>
        <taxon>Eimeriorina</taxon>
        <taxon>Sarcocystidae</taxon>
        <taxon>Toxoplasma</taxon>
    </lineage>
</organism>
<comment type="caution">
    <text evidence="2">The sequence shown here is derived from an EMBL/GenBank/DDBJ whole genome shotgun (WGS) entry which is preliminary data.</text>
</comment>
<proteinExistence type="predicted"/>
<evidence type="ECO:0000256" key="1">
    <source>
        <dbReference type="SAM" id="MobiDB-lite"/>
    </source>
</evidence>
<evidence type="ECO:0000313" key="3">
    <source>
        <dbReference type="Proteomes" id="UP000028828"/>
    </source>
</evidence>
<feature type="compositionally biased region" description="Basic and acidic residues" evidence="1">
    <location>
        <begin position="62"/>
        <end position="73"/>
    </location>
</feature>